<dbReference type="AlphaFoldDB" id="A0A8T8TLD0"/>
<feature type="region of interest" description="Disordered" evidence="1">
    <location>
        <begin position="1031"/>
        <end position="1157"/>
    </location>
</feature>
<feature type="compositionally biased region" description="Basic and acidic residues" evidence="1">
    <location>
        <begin position="852"/>
        <end position="864"/>
    </location>
</feature>
<proteinExistence type="predicted"/>
<feature type="domain" description="UmuC" evidence="2">
    <location>
        <begin position="91"/>
        <end position="360"/>
    </location>
</feature>
<feature type="compositionally biased region" description="Polar residues" evidence="1">
    <location>
        <begin position="984"/>
        <end position="995"/>
    </location>
</feature>
<feature type="compositionally biased region" description="Pro residues" evidence="1">
    <location>
        <begin position="942"/>
        <end position="955"/>
    </location>
</feature>
<feature type="compositionally biased region" description="Low complexity" evidence="1">
    <location>
        <begin position="1122"/>
        <end position="1131"/>
    </location>
</feature>
<gene>
    <name evidence="3" type="ORF">A4X03_0g2087</name>
</gene>
<feature type="region of interest" description="Disordered" evidence="1">
    <location>
        <begin position="1"/>
        <end position="80"/>
    </location>
</feature>
<organism evidence="3 4">
    <name type="scientific">Tilletia caries</name>
    <name type="common">wheat bunt fungus</name>
    <dbReference type="NCBI Taxonomy" id="13290"/>
    <lineage>
        <taxon>Eukaryota</taxon>
        <taxon>Fungi</taxon>
        <taxon>Dikarya</taxon>
        <taxon>Basidiomycota</taxon>
        <taxon>Ustilaginomycotina</taxon>
        <taxon>Exobasidiomycetes</taxon>
        <taxon>Tilletiales</taxon>
        <taxon>Tilletiaceae</taxon>
        <taxon>Tilletia</taxon>
    </lineage>
</organism>
<feature type="compositionally biased region" description="Low complexity" evidence="1">
    <location>
        <begin position="1039"/>
        <end position="1049"/>
    </location>
</feature>
<sequence length="1240" mass="134671">MGAGERSPGGALAGPSVVRTTPPRSPPSARVPTVQFISPSSRKLATASSSSPMTSPSNGTFKRRKIDWKGKGKAVDGGESGGDDVALPPVIVALDVDCFYAQASRLRDPSLIGIPLGVQQKTILAAVSYEARAQGVPKIVSMREALRILPSLTIVNGEDLSFFRLLSNRSWRLLRSLVWDERVEKCGMDELWADVTETVDDHLLRCQLDRVNRDKALGIFFSFDQLPLEHMQPVDLARGFWYRPSDPIPGYFQPDPHSFTQGWPQDPWRQRYALGAHITSFFRRIIREQVNLDCSGGVSFSKQMAKLIRSANKPNKQTCFCPAQPLEGVNVTRNDFHRRFLQDAQDYIDPLDLGKLNGFGHVYVKKLEEIQQGQQSGFSNATTNTTREETHSHNDWLNGHHDSVKAKHRLTVSTARHLFTAAQFNSLFGSTIGPRLWSILHATDTEPVAIASDLAVQQISIEDTYRNLPPGPAAVAEMRKLGESLIKRLEVECVEMPDEAWVAAVRGATRQRAVLETVVVGPSEEHGPGVEKEERMLTQVRNYVDVEEEDEQQTEEVGRAIGSEMPASTTASNKQPSARRPKSWRRYPLSVRLSLRIGWGARFSKTGKMPIGIFDLTQPRKKRVEILLSTVVNLFRQMTASRDISEGFNLINIAALELSKSPPASHDIKNLLEKASSMAGGGGGGAGAMNWIPQVQDEIGHAAAVGMNDSVYPQPGPQPEIDLDVLKDLPADIAAEIAQEYGIPWPLPTRPPLLPSQAEPELRSSPSSLVEPERSSFPPDARPRTPSTPPFPSRSLSPLPRSPSLSPSSSCLSFPPSQLSAQSFSPPPQPRSMPTTSSPSPPPAEEPPAPIEPHEDVQVDQKQEDVDEVTQHAPSSQPGAGSETSRLSRRFGHFELSGCEMSIDELERLLAPPTPPLLPSPSPSPSPPDKDDDAVTTLPLPSTGPPRDPLLPPSPDETEQHRSVEVQGAAPQGSSVEVQGAAPQGSTEPVSTQEQQEQDKGTMDVDWEQEACRHCGRQMVIWLQHDHDVFGESGLPAGQQQSSSSSSSSTAAVGDGHPADAEEVMRTYSFHDDPATAAAASSARRRGRRYASQDTGTSMLAASERQQLGQHHQHQQHTACQRWSTSTTNSTNRRRSARTLRPSSSSSHRTASRRRPISHPLQGALLCAHEPEPSLTSLTASLTSNPSSKSMPVPTSTLSKPAGDSAGSSAGNNPAAVAGLSSPPSNINSNIWLAAGEGDL</sequence>
<feature type="compositionally biased region" description="Pro residues" evidence="1">
    <location>
        <begin position="839"/>
        <end position="851"/>
    </location>
</feature>
<feature type="compositionally biased region" description="Pro residues" evidence="1">
    <location>
        <begin position="912"/>
        <end position="927"/>
    </location>
</feature>
<feature type="region of interest" description="Disordered" evidence="1">
    <location>
        <begin position="905"/>
        <end position="1005"/>
    </location>
</feature>
<dbReference type="Gene3D" id="3.40.1170.60">
    <property type="match status" value="1"/>
</dbReference>
<evidence type="ECO:0000313" key="4">
    <source>
        <dbReference type="Proteomes" id="UP000077671"/>
    </source>
</evidence>
<dbReference type="GO" id="GO:0019985">
    <property type="term" value="P:translesion synthesis"/>
    <property type="evidence" value="ECO:0007669"/>
    <property type="project" value="TreeGrafter"/>
</dbReference>
<feature type="compositionally biased region" description="Polar residues" evidence="1">
    <location>
        <begin position="566"/>
        <end position="576"/>
    </location>
</feature>
<feature type="compositionally biased region" description="Basic and acidic residues" evidence="1">
    <location>
        <begin position="1057"/>
        <end position="1074"/>
    </location>
</feature>
<dbReference type="GO" id="GO:0006281">
    <property type="term" value="P:DNA repair"/>
    <property type="evidence" value="ECO:0007669"/>
    <property type="project" value="InterPro"/>
</dbReference>
<dbReference type="InterPro" id="IPR043128">
    <property type="entry name" value="Rev_trsase/Diguanyl_cyclase"/>
</dbReference>
<evidence type="ECO:0000313" key="3">
    <source>
        <dbReference type="EMBL" id="KAE8262891.1"/>
    </source>
</evidence>
<dbReference type="SUPFAM" id="SSF56672">
    <property type="entry name" value="DNA/RNA polymerases"/>
    <property type="match status" value="1"/>
</dbReference>
<feature type="compositionally biased region" description="Polar residues" evidence="1">
    <location>
        <begin position="872"/>
        <end position="885"/>
    </location>
</feature>
<dbReference type="InterPro" id="IPR043502">
    <property type="entry name" value="DNA/RNA_pol_sf"/>
</dbReference>
<dbReference type="Pfam" id="PF00817">
    <property type="entry name" value="IMS"/>
    <property type="match status" value="1"/>
</dbReference>
<dbReference type="PANTHER" id="PTHR46404">
    <property type="entry name" value="DNA POLYMERASE IOTA"/>
    <property type="match status" value="1"/>
</dbReference>
<dbReference type="Proteomes" id="UP000077671">
    <property type="component" value="Unassembled WGS sequence"/>
</dbReference>
<dbReference type="Gene3D" id="3.30.70.270">
    <property type="match status" value="1"/>
</dbReference>
<dbReference type="EMBL" id="LWDD02000190">
    <property type="protein sequence ID" value="KAE8262891.1"/>
    <property type="molecule type" value="Genomic_DNA"/>
</dbReference>
<dbReference type="InterPro" id="IPR001126">
    <property type="entry name" value="UmuC"/>
</dbReference>
<feature type="compositionally biased region" description="Polar residues" evidence="1">
    <location>
        <begin position="1189"/>
        <end position="1198"/>
    </location>
</feature>
<reference evidence="3" key="2">
    <citation type="journal article" date="2019" name="IMA Fungus">
        <title>Genome sequencing and comparison of five Tilletia species to identify candidate genes for the detection of regulated species infecting wheat.</title>
        <authorList>
            <person name="Nguyen H.D.T."/>
            <person name="Sultana T."/>
            <person name="Kesanakurti P."/>
            <person name="Hambleton S."/>
        </authorList>
    </citation>
    <scope>NUCLEOTIDE SEQUENCE</scope>
    <source>
        <strain evidence="3">DAOMC 238032</strain>
    </source>
</reference>
<feature type="region of interest" description="Disordered" evidence="1">
    <location>
        <begin position="1176"/>
        <end position="1229"/>
    </location>
</feature>
<name>A0A8T8TLD0_9BASI</name>
<feature type="compositionally biased region" description="Low complexity" evidence="1">
    <location>
        <begin position="15"/>
        <end position="57"/>
    </location>
</feature>
<feature type="compositionally biased region" description="Low complexity" evidence="1">
    <location>
        <begin position="793"/>
        <end position="824"/>
    </location>
</feature>
<reference evidence="3" key="1">
    <citation type="submission" date="2016-04" db="EMBL/GenBank/DDBJ databases">
        <authorList>
            <person name="Nguyen H.D."/>
            <person name="Kesanakurti P."/>
            <person name="Cullis J."/>
            <person name="Levesque C.A."/>
            <person name="Hambleton S."/>
        </authorList>
    </citation>
    <scope>NUCLEOTIDE SEQUENCE</scope>
    <source>
        <strain evidence="3">DAOMC 238032</strain>
    </source>
</reference>
<comment type="caution">
    <text evidence="3">The sequence shown here is derived from an EMBL/GenBank/DDBJ whole genome shotgun (WGS) entry which is preliminary data.</text>
</comment>
<feature type="region of interest" description="Disordered" evidence="1">
    <location>
        <begin position="547"/>
        <end position="583"/>
    </location>
</feature>
<dbReference type="PROSITE" id="PS50173">
    <property type="entry name" value="UMUC"/>
    <property type="match status" value="1"/>
</dbReference>
<feature type="compositionally biased region" description="Pro residues" evidence="1">
    <location>
        <begin position="745"/>
        <end position="754"/>
    </location>
</feature>
<evidence type="ECO:0000256" key="1">
    <source>
        <dbReference type="SAM" id="MobiDB-lite"/>
    </source>
</evidence>
<accession>A0A8T8TLD0</accession>
<feature type="compositionally biased region" description="Low complexity" evidence="1">
    <location>
        <begin position="1176"/>
        <end position="1188"/>
    </location>
</feature>
<protein>
    <recommendedName>
        <fullName evidence="2">UmuC domain-containing protein</fullName>
    </recommendedName>
</protein>
<dbReference type="GO" id="GO:0003887">
    <property type="term" value="F:DNA-directed DNA polymerase activity"/>
    <property type="evidence" value="ECO:0007669"/>
    <property type="project" value="TreeGrafter"/>
</dbReference>
<evidence type="ECO:0000259" key="2">
    <source>
        <dbReference type="PROSITE" id="PS50173"/>
    </source>
</evidence>
<feature type="non-terminal residue" evidence="3">
    <location>
        <position position="1"/>
    </location>
</feature>
<feature type="compositionally biased region" description="Low complexity" evidence="1">
    <location>
        <begin position="1139"/>
        <end position="1149"/>
    </location>
</feature>
<feature type="region of interest" description="Disordered" evidence="1">
    <location>
        <begin position="744"/>
        <end position="889"/>
    </location>
</feature>
<dbReference type="PANTHER" id="PTHR46404:SF1">
    <property type="entry name" value="DNA POLYMERASE IOTA"/>
    <property type="match status" value="1"/>
</dbReference>
<feature type="compositionally biased region" description="Low complexity" evidence="1">
    <location>
        <begin position="1199"/>
        <end position="1229"/>
    </location>
</feature>
<feature type="compositionally biased region" description="Basic and acidic residues" evidence="1">
    <location>
        <begin position="67"/>
        <end position="76"/>
    </location>
</feature>